<dbReference type="GO" id="GO:0003677">
    <property type="term" value="F:DNA binding"/>
    <property type="evidence" value="ECO:0007669"/>
    <property type="project" value="UniProtKB-UniRule"/>
</dbReference>
<dbReference type="CDD" id="cd01189">
    <property type="entry name" value="INT_ICEBs1_C_like"/>
    <property type="match status" value="1"/>
</dbReference>
<sequence length="365" mass="42915">MASYKQLPDKSWQVRLSWVENGKRRQKLKRGFKRKSEAQIFATEFQKNIIDGISPLQKDTPFAEYFWEWYNTFKREQSSIGTQKRYENIGRTLQKYFKDRKISEIDRVDYQNFINYFGKNHAKHTVQKLNIIIRSCVKNAIYDDVIRKDFTRRIQLTYDPSRTRKVEYLSIKELHHLTASCIAGLKPRYTSRYMILTAIMTGMRISEVMALTWDDIDFKWQTISINKSWDYQNGGGFKPTKNRSSVRTIRVNQTLLDKLHQLKGNDPKMVFKNQRGLIPSNNAVNKTLRNILAELNIQKQDFNFHSLRHTHVAYLLSQGVDIYAISKRLGHADLSTTTDIYAYLIDEYKEKNDATIISKLDELAG</sequence>
<dbReference type="InterPro" id="IPR050090">
    <property type="entry name" value="Tyrosine_recombinase_XerCD"/>
</dbReference>
<dbReference type="Pfam" id="PF14657">
    <property type="entry name" value="Arm-DNA-bind_4"/>
    <property type="match status" value="1"/>
</dbReference>
<dbReference type="PROSITE" id="PS51900">
    <property type="entry name" value="CB"/>
    <property type="match status" value="1"/>
</dbReference>
<evidence type="ECO:0000313" key="5">
    <source>
        <dbReference type="Proteomes" id="UP000463931"/>
    </source>
</evidence>
<evidence type="ECO:0000256" key="3">
    <source>
        <dbReference type="ARBA" id="ARBA00023172"/>
    </source>
</evidence>
<organism evidence="4 5">
    <name type="scientific">Ligilactobacillus murinus</name>
    <dbReference type="NCBI Taxonomy" id="1622"/>
    <lineage>
        <taxon>Bacteria</taxon>
        <taxon>Bacillati</taxon>
        <taxon>Bacillota</taxon>
        <taxon>Bacilli</taxon>
        <taxon>Lactobacillales</taxon>
        <taxon>Lactobacillaceae</taxon>
        <taxon>Ligilactobacillus</taxon>
    </lineage>
</organism>
<dbReference type="AlphaFoldDB" id="A0AAE7BQS4"/>
<dbReference type="RefSeq" id="WP_163587155.1">
    <property type="nucleotide sequence ID" value="NZ_CP040852.1"/>
</dbReference>
<accession>A0AAE7BQS4</accession>
<dbReference type="GO" id="GO:0006310">
    <property type="term" value="P:DNA recombination"/>
    <property type="evidence" value="ECO:0007669"/>
    <property type="project" value="UniProtKB-KW"/>
</dbReference>
<dbReference type="InterPro" id="IPR044068">
    <property type="entry name" value="CB"/>
</dbReference>
<dbReference type="Gene3D" id="1.10.443.10">
    <property type="entry name" value="Intergrase catalytic core"/>
    <property type="match status" value="1"/>
</dbReference>
<keyword evidence="2" id="KW-0238">DNA-binding</keyword>
<dbReference type="SUPFAM" id="SSF56349">
    <property type="entry name" value="DNA breaking-rejoining enzymes"/>
    <property type="match status" value="1"/>
</dbReference>
<reference evidence="4 5" key="1">
    <citation type="journal article" date="2019" name="Nat. Med.">
        <title>Preventing dysbiosis of the neonatal mouse intestinal microbiome protects against late-onset sepsis.</title>
        <authorList>
            <person name="Singer J.R."/>
            <person name="Blosser E.G."/>
            <person name="Zindl C.L."/>
            <person name="Silberger D.J."/>
            <person name="Conlan S."/>
            <person name="Laufer V.A."/>
            <person name="DiToro D."/>
            <person name="Deming C."/>
            <person name="Kumar R."/>
            <person name="Morrow C.D."/>
            <person name="Segre J.A."/>
            <person name="Gray M.J."/>
            <person name="Randolph D.A."/>
            <person name="Weaver C.T."/>
        </authorList>
    </citation>
    <scope>NUCLEOTIDE SEQUENCE [LARGE SCALE GENOMIC DNA]</scope>
    <source>
        <strain evidence="4 5">V10</strain>
    </source>
</reference>
<dbReference type="PANTHER" id="PTHR30349:SF64">
    <property type="entry name" value="PROPHAGE INTEGRASE INTD-RELATED"/>
    <property type="match status" value="1"/>
</dbReference>
<dbReference type="InterPro" id="IPR025269">
    <property type="entry name" value="SAM-like_dom"/>
</dbReference>
<comment type="similarity">
    <text evidence="1">Belongs to the 'phage' integrase family.</text>
</comment>
<evidence type="ECO:0000256" key="1">
    <source>
        <dbReference type="ARBA" id="ARBA00008857"/>
    </source>
</evidence>
<dbReference type="PROSITE" id="PS51898">
    <property type="entry name" value="TYR_RECOMBINASE"/>
    <property type="match status" value="1"/>
</dbReference>
<dbReference type="Pfam" id="PF00589">
    <property type="entry name" value="Phage_integrase"/>
    <property type="match status" value="1"/>
</dbReference>
<gene>
    <name evidence="4" type="ORF">FEE40_10465</name>
</gene>
<protein>
    <submittedName>
        <fullName evidence="4">Site-specific integrase</fullName>
    </submittedName>
</protein>
<dbReference type="Proteomes" id="UP000463931">
    <property type="component" value="Chromosome"/>
</dbReference>
<dbReference type="InterPro" id="IPR013762">
    <property type="entry name" value="Integrase-like_cat_sf"/>
</dbReference>
<dbReference type="EMBL" id="CP040852">
    <property type="protein sequence ID" value="QIA90545.1"/>
    <property type="molecule type" value="Genomic_DNA"/>
</dbReference>
<dbReference type="InterPro" id="IPR010998">
    <property type="entry name" value="Integrase_recombinase_N"/>
</dbReference>
<dbReference type="InterPro" id="IPR002104">
    <property type="entry name" value="Integrase_catalytic"/>
</dbReference>
<dbReference type="PANTHER" id="PTHR30349">
    <property type="entry name" value="PHAGE INTEGRASE-RELATED"/>
    <property type="match status" value="1"/>
</dbReference>
<keyword evidence="3" id="KW-0233">DNA recombination</keyword>
<dbReference type="InterPro" id="IPR011010">
    <property type="entry name" value="DNA_brk_join_enz"/>
</dbReference>
<evidence type="ECO:0000256" key="2">
    <source>
        <dbReference type="ARBA" id="ARBA00023125"/>
    </source>
</evidence>
<evidence type="ECO:0000313" key="4">
    <source>
        <dbReference type="EMBL" id="QIA90545.1"/>
    </source>
</evidence>
<proteinExistence type="inferred from homology"/>
<dbReference type="Gene3D" id="1.10.150.130">
    <property type="match status" value="1"/>
</dbReference>
<name>A0AAE7BQS4_9LACO</name>
<dbReference type="Pfam" id="PF13102">
    <property type="entry name" value="Phage_int_SAM_5"/>
    <property type="match status" value="1"/>
</dbReference>
<dbReference type="InterPro" id="IPR028259">
    <property type="entry name" value="AP2-like_int_N"/>
</dbReference>
<dbReference type="GO" id="GO:0015074">
    <property type="term" value="P:DNA integration"/>
    <property type="evidence" value="ECO:0007669"/>
    <property type="project" value="InterPro"/>
</dbReference>